<evidence type="ECO:0000313" key="1">
    <source>
        <dbReference type="EMBL" id="KNG92094.1"/>
    </source>
</evidence>
<comment type="caution">
    <text evidence="1">The sequence shown here is derived from an EMBL/GenBank/DDBJ whole genome shotgun (WGS) entry which is preliminary data.</text>
</comment>
<sequence>MTFDGEQASVQEYGAIPRLQVPAATISLSFELDTLWGHQALISADVNGHGSGEFTVWIDDGKLVVA</sequence>
<reference evidence="1 2" key="1">
    <citation type="journal article" date="2015" name="Int. J. Syst. Evol. Microbiol.">
        <title>Aestuariivita atlantica sp. nov., isolated from deep sea sediment of the Atlantic Ocean.</title>
        <authorList>
            <person name="Li G."/>
            <person name="Lai Q."/>
            <person name="Du Y."/>
            <person name="Liu X."/>
            <person name="Sun F."/>
            <person name="Shao Z."/>
        </authorList>
    </citation>
    <scope>NUCLEOTIDE SEQUENCE [LARGE SCALE GENOMIC DNA]</scope>
    <source>
        <strain evidence="1 2">22II-S11-z3</strain>
    </source>
</reference>
<gene>
    <name evidence="1" type="ORF">ATO11_19030</name>
</gene>
<evidence type="ECO:0000313" key="2">
    <source>
        <dbReference type="Proteomes" id="UP000036938"/>
    </source>
</evidence>
<dbReference type="EMBL" id="AQQZ01000015">
    <property type="protein sequence ID" value="KNG92094.1"/>
    <property type="molecule type" value="Genomic_DNA"/>
</dbReference>
<keyword evidence="2" id="KW-1185">Reference proteome</keyword>
<proteinExistence type="predicted"/>
<organism evidence="1 2">
    <name type="scientific">Pseudaestuariivita atlantica</name>
    <dbReference type="NCBI Taxonomy" id="1317121"/>
    <lineage>
        <taxon>Bacteria</taxon>
        <taxon>Pseudomonadati</taxon>
        <taxon>Pseudomonadota</taxon>
        <taxon>Alphaproteobacteria</taxon>
        <taxon>Rhodobacterales</taxon>
        <taxon>Paracoccaceae</taxon>
        <taxon>Pseudaestuariivita</taxon>
    </lineage>
</organism>
<dbReference type="AlphaFoldDB" id="A0A0L1JK04"/>
<dbReference type="Proteomes" id="UP000036938">
    <property type="component" value="Unassembled WGS sequence"/>
</dbReference>
<feature type="non-terminal residue" evidence="1">
    <location>
        <position position="66"/>
    </location>
</feature>
<name>A0A0L1JK04_9RHOB</name>
<protein>
    <submittedName>
        <fullName evidence="1">Uncharacterized protein</fullName>
    </submittedName>
</protein>
<accession>A0A0L1JK04</accession>